<gene>
    <name evidence="2" type="ORF">FEE39_10555</name>
</gene>
<keyword evidence="2" id="KW-0614">Plasmid</keyword>
<keyword evidence="1" id="KW-0472">Membrane</keyword>
<dbReference type="EMBL" id="CP040856">
    <property type="protein sequence ID" value="QIA88674.1"/>
    <property type="molecule type" value="Genomic_DNA"/>
</dbReference>
<dbReference type="RefSeq" id="WP_163589032.1">
    <property type="nucleotide sequence ID" value="NZ_CP040856.1"/>
</dbReference>
<geneLocation type="plasmid" evidence="2 3">
    <name>unnamed2</name>
</geneLocation>
<feature type="transmembrane region" description="Helical" evidence="1">
    <location>
        <begin position="161"/>
        <end position="181"/>
    </location>
</feature>
<accession>A0A9X7T5M5</accession>
<keyword evidence="1" id="KW-1133">Transmembrane helix</keyword>
<proteinExistence type="predicted"/>
<evidence type="ECO:0000313" key="2">
    <source>
        <dbReference type="EMBL" id="QIA88674.1"/>
    </source>
</evidence>
<feature type="transmembrane region" description="Helical" evidence="1">
    <location>
        <begin position="187"/>
        <end position="208"/>
    </location>
</feature>
<evidence type="ECO:0000256" key="1">
    <source>
        <dbReference type="SAM" id="Phobius"/>
    </source>
</evidence>
<reference evidence="2 3" key="1">
    <citation type="submission" date="2019-06" db="EMBL/GenBank/DDBJ databases">
        <title>Whole genome sequencing of Lactobacillus johnsonii strain G2A.</title>
        <authorList>
            <person name="Conlan S."/>
            <person name="Thomas P.J."/>
            <person name="Mullikin J."/>
            <person name="Singer J."/>
            <person name="Weaver C."/>
            <person name="Segre J.A."/>
        </authorList>
    </citation>
    <scope>NUCLEOTIDE SEQUENCE [LARGE SCALE GENOMIC DNA]</scope>
    <source>
        <strain evidence="2 3">G2A</strain>
        <plasmid evidence="2 3">unnamed2</plasmid>
    </source>
</reference>
<organism evidence="2 3">
    <name type="scientific">Lactobacillus johnsonii</name>
    <dbReference type="NCBI Taxonomy" id="33959"/>
    <lineage>
        <taxon>Bacteria</taxon>
        <taxon>Bacillati</taxon>
        <taxon>Bacillota</taxon>
        <taxon>Bacilli</taxon>
        <taxon>Lactobacillales</taxon>
        <taxon>Lactobacillaceae</taxon>
        <taxon>Lactobacillus</taxon>
    </lineage>
</organism>
<dbReference type="AlphaFoldDB" id="A0A9X7T5M5"/>
<protein>
    <submittedName>
        <fullName evidence="2">Uncharacterized protein</fullName>
    </submittedName>
</protein>
<name>A0A9X7T5M5_LACJH</name>
<sequence length="223" mass="25523">MLNANEADLKVKDMVQNKQDSHYRLISEAKKQIIPFIQSKDVDNKIEDIVDKAIEEAIRQNALIISNKKSENFTVVLNSYIRYDELLSLPRILDHSLYRSLNGDEIYTLKDFIDKQLREKIESSMSNRGYIFQTAVLSIIEPYPRRVEFWISKSLQQSKNIGLIAIFISCILCWGLIPFVVFFTKGLLAAGLLISSIFITIGIAIAFANSKYAKIRDRVADLL</sequence>
<dbReference type="Proteomes" id="UP000464749">
    <property type="component" value="Plasmid unnamed2"/>
</dbReference>
<keyword evidence="1" id="KW-0812">Transmembrane</keyword>
<evidence type="ECO:0000313" key="3">
    <source>
        <dbReference type="Proteomes" id="UP000464749"/>
    </source>
</evidence>